<dbReference type="EMBL" id="HF935675">
    <property type="protein sequence ID" value="CCX12036.1"/>
    <property type="molecule type" value="Genomic_DNA"/>
</dbReference>
<dbReference type="GO" id="GO:0030163">
    <property type="term" value="P:protein catabolic process"/>
    <property type="evidence" value="ECO:0007669"/>
    <property type="project" value="TreeGrafter"/>
</dbReference>
<dbReference type="Pfam" id="PF00795">
    <property type="entry name" value="CN_hydrolase"/>
    <property type="match status" value="1"/>
</dbReference>
<dbReference type="GO" id="GO:0008418">
    <property type="term" value="F:protein-N-terminal asparagine amidohydrolase activity"/>
    <property type="evidence" value="ECO:0007669"/>
    <property type="project" value="InterPro"/>
</dbReference>
<sequence length="278" mass="30202">MAFTGMAPYLLLLPPTPLSFPFRESWISIPLLPIPELLANPIPSIVPGYNFSSLSDIKPFLEPTAAGPSTSWAFRIAEKLNCHVIVGYPEQAVGEGRYNSAVLVSPTGDVIQNYRKSFLFTTDEKWAKEGPGFWAGEVGKLGKMAMGICMDLNPKNFTAPSDAYEFGHHVTKTASKLAVVPMAWLTHEEASTLSSHPNIPDADTLRYWIQRMRPVYYQKGETIFVTCNRTGIEEGVTFAGSSCVVGLGDAAAKVYGVLGRGKAGLLVVDTGKPGDEDR</sequence>
<accession>U4L5F8</accession>
<dbReference type="GO" id="GO:0070773">
    <property type="term" value="F:protein-N-terminal glutamine amidohydrolase activity"/>
    <property type="evidence" value="ECO:0007669"/>
    <property type="project" value="InterPro"/>
</dbReference>
<evidence type="ECO:0000313" key="3">
    <source>
        <dbReference type="Proteomes" id="UP000018144"/>
    </source>
</evidence>
<organism evidence="2 3">
    <name type="scientific">Pyronema omphalodes (strain CBS 100304)</name>
    <name type="common">Pyronema confluens</name>
    <dbReference type="NCBI Taxonomy" id="1076935"/>
    <lineage>
        <taxon>Eukaryota</taxon>
        <taxon>Fungi</taxon>
        <taxon>Dikarya</taxon>
        <taxon>Ascomycota</taxon>
        <taxon>Pezizomycotina</taxon>
        <taxon>Pezizomycetes</taxon>
        <taxon>Pezizales</taxon>
        <taxon>Pyronemataceae</taxon>
        <taxon>Pyronema</taxon>
    </lineage>
</organism>
<name>U4L5F8_PYROM</name>
<dbReference type="eggNOG" id="KOG0806">
    <property type="taxonomic scope" value="Eukaryota"/>
</dbReference>
<dbReference type="STRING" id="1076935.U4L5F8"/>
<evidence type="ECO:0000313" key="2">
    <source>
        <dbReference type="EMBL" id="CCX12036.1"/>
    </source>
</evidence>
<evidence type="ECO:0000259" key="1">
    <source>
        <dbReference type="PROSITE" id="PS50263"/>
    </source>
</evidence>
<dbReference type="PROSITE" id="PS50263">
    <property type="entry name" value="CN_HYDROLASE"/>
    <property type="match status" value="1"/>
</dbReference>
<dbReference type="InterPro" id="IPR003010">
    <property type="entry name" value="C-N_Hydrolase"/>
</dbReference>
<dbReference type="Gene3D" id="3.60.110.10">
    <property type="entry name" value="Carbon-nitrogen hydrolase"/>
    <property type="match status" value="1"/>
</dbReference>
<dbReference type="AlphaFoldDB" id="U4L5F8"/>
<protein>
    <submittedName>
        <fullName evidence="2">Similar to Protein N-terminal amidase acc. no. O60178</fullName>
    </submittedName>
</protein>
<keyword evidence="3" id="KW-1185">Reference proteome</keyword>
<dbReference type="PANTHER" id="PTHR11750">
    <property type="entry name" value="PROTEIN N-TERMINAL AMIDASE"/>
    <property type="match status" value="1"/>
</dbReference>
<dbReference type="OrthoDB" id="201515at2759"/>
<dbReference type="SUPFAM" id="SSF56317">
    <property type="entry name" value="Carbon-nitrogen hydrolase"/>
    <property type="match status" value="1"/>
</dbReference>
<gene>
    <name evidence="2" type="ORF">PCON_11630</name>
</gene>
<dbReference type="Proteomes" id="UP000018144">
    <property type="component" value="Unassembled WGS sequence"/>
</dbReference>
<proteinExistence type="predicted"/>
<feature type="domain" description="CN hydrolase" evidence="1">
    <location>
        <begin position="1"/>
        <end position="272"/>
    </location>
</feature>
<dbReference type="OMA" id="MPMAWLL"/>
<dbReference type="InterPro" id="IPR036526">
    <property type="entry name" value="C-N_Hydrolase_sf"/>
</dbReference>
<reference evidence="2 3" key="1">
    <citation type="journal article" date="2013" name="PLoS Genet.">
        <title>The genome and development-dependent transcriptomes of Pyronema confluens: a window into fungal evolution.</title>
        <authorList>
            <person name="Traeger S."/>
            <person name="Altegoer F."/>
            <person name="Freitag M."/>
            <person name="Gabaldon T."/>
            <person name="Kempken F."/>
            <person name="Kumar A."/>
            <person name="Marcet-Houben M."/>
            <person name="Poggeler S."/>
            <person name="Stajich J.E."/>
            <person name="Nowrousian M."/>
        </authorList>
    </citation>
    <scope>NUCLEOTIDE SEQUENCE [LARGE SCALE GENOMIC DNA]</scope>
    <source>
        <strain evidence="3">CBS 100304</strain>
        <tissue evidence="2">Vegetative mycelium</tissue>
    </source>
</reference>
<dbReference type="PANTHER" id="PTHR11750:SF26">
    <property type="entry name" value="PROTEIN N-TERMINAL AMIDASE"/>
    <property type="match status" value="1"/>
</dbReference>
<dbReference type="InterPro" id="IPR039703">
    <property type="entry name" value="Nta1"/>
</dbReference>